<evidence type="ECO:0000256" key="1">
    <source>
        <dbReference type="ARBA" id="ARBA00004496"/>
    </source>
</evidence>
<proteinExistence type="inferred from homology"/>
<dbReference type="GO" id="GO:0045892">
    <property type="term" value="P:negative regulation of DNA-templated transcription"/>
    <property type="evidence" value="ECO:0007669"/>
    <property type="project" value="InterPro"/>
</dbReference>
<evidence type="ECO:0000259" key="8">
    <source>
        <dbReference type="PROSITE" id="PS51366"/>
    </source>
</evidence>
<dbReference type="GO" id="GO:0006417">
    <property type="term" value="P:regulation of translation"/>
    <property type="evidence" value="ECO:0007669"/>
    <property type="project" value="UniProtKB-KW"/>
</dbReference>
<dbReference type="AlphaFoldDB" id="A0A5J5B6Q3"/>
<feature type="domain" description="MI" evidence="8">
    <location>
        <begin position="174"/>
        <end position="277"/>
    </location>
</feature>
<keyword evidence="4" id="KW-0677">Repeat</keyword>
<sequence>MSLRRTVVLLHAYPFAILVVLKQSGLKQPVVGSGVHNPRMMDITNGYMSNEHRELLRSASESADPLSVSPLQISLSRKSPRSPKSPKSPNSPRSPKGHQGKHGTSKGSPLKNDRNSHSKRDSHPKKGGSGGKGTWGGLLDTDDSYAVDPNDPNYTSNEENEQESEKKLSAPFEDYKRKAIIVVEEYFATDDVVSTANELRELGMPSYNYYFVKKLVSMAMDRHDREREMAAILLSSLYADVIDPRQVYKGFGKLVESANDLIVDIPDTIDVLALFIA</sequence>
<dbReference type="Gene3D" id="1.25.40.180">
    <property type="match status" value="1"/>
</dbReference>
<dbReference type="InterPro" id="IPR016024">
    <property type="entry name" value="ARM-type_fold"/>
</dbReference>
<dbReference type="PANTHER" id="PTHR12626">
    <property type="entry name" value="PROGRAMMED CELL DEATH 4"/>
    <property type="match status" value="1"/>
</dbReference>
<keyword evidence="3" id="KW-0963">Cytoplasm</keyword>
<dbReference type="PANTHER" id="PTHR12626:SF2">
    <property type="entry name" value="MA3 DOMAIN-CONTAINING TRANSLATION REGULATORY FACTOR 2"/>
    <property type="match status" value="1"/>
</dbReference>
<protein>
    <recommendedName>
        <fullName evidence="8">MI domain-containing protein</fullName>
    </recommendedName>
</protein>
<dbReference type="GO" id="GO:0005737">
    <property type="term" value="C:cytoplasm"/>
    <property type="evidence" value="ECO:0007669"/>
    <property type="project" value="UniProtKB-SubCell"/>
</dbReference>
<feature type="region of interest" description="Disordered" evidence="7">
    <location>
        <begin position="57"/>
        <end position="169"/>
    </location>
</feature>
<accession>A0A5J5B6Q3</accession>
<evidence type="ECO:0000256" key="6">
    <source>
        <dbReference type="ARBA" id="ARBA00023242"/>
    </source>
</evidence>
<dbReference type="PROSITE" id="PS51366">
    <property type="entry name" value="MI"/>
    <property type="match status" value="1"/>
</dbReference>
<feature type="compositionally biased region" description="Basic and acidic residues" evidence="7">
    <location>
        <begin position="111"/>
        <end position="121"/>
    </location>
</feature>
<dbReference type="OrthoDB" id="414546at2759"/>
<dbReference type="InterPro" id="IPR003891">
    <property type="entry name" value="Initiation_fac_eIF4g_MI"/>
</dbReference>
<name>A0A5J5B6Q3_9ASTE</name>
<keyword evidence="5" id="KW-0810">Translation regulation</keyword>
<keyword evidence="10" id="KW-1185">Reference proteome</keyword>
<evidence type="ECO:0000313" key="9">
    <source>
        <dbReference type="EMBL" id="KAA8537976.1"/>
    </source>
</evidence>
<dbReference type="SMART" id="SM00544">
    <property type="entry name" value="MA3"/>
    <property type="match status" value="1"/>
</dbReference>
<dbReference type="Proteomes" id="UP000325577">
    <property type="component" value="Linkage Group LG15"/>
</dbReference>
<evidence type="ECO:0000313" key="10">
    <source>
        <dbReference type="Proteomes" id="UP000325577"/>
    </source>
</evidence>
<dbReference type="SUPFAM" id="SSF48371">
    <property type="entry name" value="ARM repeat"/>
    <property type="match status" value="1"/>
</dbReference>
<dbReference type="InterPro" id="IPR039778">
    <property type="entry name" value="PDCD4"/>
</dbReference>
<gene>
    <name evidence="9" type="ORF">F0562_027444</name>
</gene>
<evidence type="ECO:0000256" key="2">
    <source>
        <dbReference type="ARBA" id="ARBA00005497"/>
    </source>
</evidence>
<keyword evidence="6" id="KW-0539">Nucleus</keyword>
<dbReference type="Pfam" id="PF02847">
    <property type="entry name" value="MA3"/>
    <property type="match status" value="1"/>
</dbReference>
<evidence type="ECO:0000256" key="3">
    <source>
        <dbReference type="ARBA" id="ARBA00022490"/>
    </source>
</evidence>
<feature type="compositionally biased region" description="Basic residues" evidence="7">
    <location>
        <begin position="95"/>
        <end position="104"/>
    </location>
</feature>
<comment type="subcellular location">
    <subcellularLocation>
        <location evidence="1">Cytoplasm</location>
    </subcellularLocation>
</comment>
<comment type="similarity">
    <text evidence="2">Belongs to the PDCD4 family.</text>
</comment>
<dbReference type="EMBL" id="CM018038">
    <property type="protein sequence ID" value="KAA8537976.1"/>
    <property type="molecule type" value="Genomic_DNA"/>
</dbReference>
<feature type="compositionally biased region" description="Gly residues" evidence="7">
    <location>
        <begin position="127"/>
        <end position="136"/>
    </location>
</feature>
<evidence type="ECO:0000256" key="5">
    <source>
        <dbReference type="ARBA" id="ARBA00022845"/>
    </source>
</evidence>
<reference evidence="9 10" key="1">
    <citation type="submission" date="2019-09" db="EMBL/GenBank/DDBJ databases">
        <title>A chromosome-level genome assembly of the Chinese tupelo Nyssa sinensis.</title>
        <authorList>
            <person name="Yang X."/>
            <person name="Kang M."/>
            <person name="Yang Y."/>
            <person name="Xiong H."/>
            <person name="Wang M."/>
            <person name="Zhang Z."/>
            <person name="Wang Z."/>
            <person name="Wu H."/>
            <person name="Ma T."/>
            <person name="Liu J."/>
            <person name="Xi Z."/>
        </authorList>
    </citation>
    <scope>NUCLEOTIDE SEQUENCE [LARGE SCALE GENOMIC DNA]</scope>
    <source>
        <strain evidence="9">J267</strain>
        <tissue evidence="9">Leaf</tissue>
    </source>
</reference>
<evidence type="ECO:0000256" key="7">
    <source>
        <dbReference type="SAM" id="MobiDB-lite"/>
    </source>
</evidence>
<organism evidence="9 10">
    <name type="scientific">Nyssa sinensis</name>
    <dbReference type="NCBI Taxonomy" id="561372"/>
    <lineage>
        <taxon>Eukaryota</taxon>
        <taxon>Viridiplantae</taxon>
        <taxon>Streptophyta</taxon>
        <taxon>Embryophyta</taxon>
        <taxon>Tracheophyta</taxon>
        <taxon>Spermatophyta</taxon>
        <taxon>Magnoliopsida</taxon>
        <taxon>eudicotyledons</taxon>
        <taxon>Gunneridae</taxon>
        <taxon>Pentapetalae</taxon>
        <taxon>asterids</taxon>
        <taxon>Cornales</taxon>
        <taxon>Nyssaceae</taxon>
        <taxon>Nyssa</taxon>
    </lineage>
</organism>
<feature type="compositionally biased region" description="Low complexity" evidence="7">
    <location>
        <begin position="85"/>
        <end position="94"/>
    </location>
</feature>
<evidence type="ECO:0000256" key="4">
    <source>
        <dbReference type="ARBA" id="ARBA00022737"/>
    </source>
</evidence>